<sequence length="171" mass="20566">MNSIWEQILLGHAKIVFKYLIKIGATREDAEDITQETIMKTIECLQQIEPEKMRAWMFKVAINRYYSLYKKNTSLVTLSEVDLERLLPVFEHVESNILTKEKARELEEVLHVLQPTFQQLLILKYYMELSYKEISEILDVKETQVKTYLQRARKSFKKIWEEKGYEQRENR</sequence>
<dbReference type="InterPro" id="IPR013249">
    <property type="entry name" value="RNA_pol_sigma70_r4_t2"/>
</dbReference>
<comment type="caution">
    <text evidence="7">The sequence shown here is derived from an EMBL/GenBank/DDBJ whole genome shotgun (WGS) entry which is preliminary data.</text>
</comment>
<dbReference type="NCBIfam" id="TIGR02937">
    <property type="entry name" value="sigma70-ECF"/>
    <property type="match status" value="1"/>
</dbReference>
<dbReference type="SUPFAM" id="SSF88946">
    <property type="entry name" value="Sigma2 domain of RNA polymerase sigma factors"/>
    <property type="match status" value="1"/>
</dbReference>
<evidence type="ECO:0000313" key="8">
    <source>
        <dbReference type="Proteomes" id="UP000308744"/>
    </source>
</evidence>
<organism evidence="7 8">
    <name type="scientific">Lysinibacillus mangiferihumi</name>
    <dbReference type="NCBI Taxonomy" id="1130819"/>
    <lineage>
        <taxon>Bacteria</taxon>
        <taxon>Bacillati</taxon>
        <taxon>Bacillota</taxon>
        <taxon>Bacilli</taxon>
        <taxon>Bacillales</taxon>
        <taxon>Bacillaceae</taxon>
        <taxon>Lysinibacillus</taxon>
    </lineage>
</organism>
<dbReference type="AlphaFoldDB" id="A0A4U2Z1W3"/>
<feature type="domain" description="RNA polymerase sigma-70 region 2" evidence="5">
    <location>
        <begin position="12"/>
        <end position="73"/>
    </location>
</feature>
<dbReference type="InterPro" id="IPR039425">
    <property type="entry name" value="RNA_pol_sigma-70-like"/>
</dbReference>
<dbReference type="SUPFAM" id="SSF88659">
    <property type="entry name" value="Sigma3 and sigma4 domains of RNA polymerase sigma factors"/>
    <property type="match status" value="1"/>
</dbReference>
<evidence type="ECO:0000256" key="3">
    <source>
        <dbReference type="ARBA" id="ARBA00023082"/>
    </source>
</evidence>
<dbReference type="PANTHER" id="PTHR43133:SF60">
    <property type="entry name" value="RNA POLYMERASE SIGMA FACTOR SIGV"/>
    <property type="match status" value="1"/>
</dbReference>
<reference evidence="7 8" key="1">
    <citation type="submission" date="2019-04" db="EMBL/GenBank/DDBJ databases">
        <title>Lysinibacillus genome sequencing.</title>
        <authorList>
            <person name="Dunlap C."/>
        </authorList>
    </citation>
    <scope>NUCLEOTIDE SEQUENCE [LARGE SCALE GENOMIC DNA]</scope>
    <source>
        <strain evidence="7 8">CCTCC AB 2010389</strain>
    </source>
</reference>
<dbReference type="CDD" id="cd06171">
    <property type="entry name" value="Sigma70_r4"/>
    <property type="match status" value="1"/>
</dbReference>
<dbReference type="GO" id="GO:0016987">
    <property type="term" value="F:sigma factor activity"/>
    <property type="evidence" value="ECO:0007669"/>
    <property type="project" value="UniProtKB-KW"/>
</dbReference>
<feature type="domain" description="RNA polymerase sigma factor 70 region 4 type 2" evidence="6">
    <location>
        <begin position="104"/>
        <end position="154"/>
    </location>
</feature>
<evidence type="ECO:0000256" key="2">
    <source>
        <dbReference type="ARBA" id="ARBA00023015"/>
    </source>
</evidence>
<keyword evidence="8" id="KW-1185">Reference proteome</keyword>
<dbReference type="RefSeq" id="WP_107897247.1">
    <property type="nucleotide sequence ID" value="NZ_PYWM01000035.1"/>
</dbReference>
<keyword evidence="3" id="KW-0731">Sigma factor</keyword>
<dbReference type="InterPro" id="IPR007627">
    <property type="entry name" value="RNA_pol_sigma70_r2"/>
</dbReference>
<evidence type="ECO:0000313" key="7">
    <source>
        <dbReference type="EMBL" id="TKI68096.1"/>
    </source>
</evidence>
<dbReference type="GO" id="GO:0003677">
    <property type="term" value="F:DNA binding"/>
    <property type="evidence" value="ECO:0007669"/>
    <property type="project" value="InterPro"/>
</dbReference>
<comment type="similarity">
    <text evidence="1">Belongs to the sigma-70 factor family. ECF subfamily.</text>
</comment>
<keyword evidence="4" id="KW-0804">Transcription</keyword>
<dbReference type="InterPro" id="IPR013324">
    <property type="entry name" value="RNA_pol_sigma_r3/r4-like"/>
</dbReference>
<evidence type="ECO:0000256" key="1">
    <source>
        <dbReference type="ARBA" id="ARBA00010641"/>
    </source>
</evidence>
<evidence type="ECO:0000259" key="5">
    <source>
        <dbReference type="Pfam" id="PF04542"/>
    </source>
</evidence>
<dbReference type="InterPro" id="IPR036388">
    <property type="entry name" value="WH-like_DNA-bd_sf"/>
</dbReference>
<protein>
    <submittedName>
        <fullName evidence="7">RNA polymerase sigma factor</fullName>
    </submittedName>
</protein>
<dbReference type="Proteomes" id="UP000308744">
    <property type="component" value="Unassembled WGS sequence"/>
</dbReference>
<accession>A0A4U2Z1W3</accession>
<dbReference type="PANTHER" id="PTHR43133">
    <property type="entry name" value="RNA POLYMERASE ECF-TYPE SIGMA FACTO"/>
    <property type="match status" value="1"/>
</dbReference>
<gene>
    <name evidence="7" type="ORF">FC756_11370</name>
</gene>
<dbReference type="InterPro" id="IPR013325">
    <property type="entry name" value="RNA_pol_sigma_r2"/>
</dbReference>
<proteinExistence type="inferred from homology"/>
<keyword evidence="2" id="KW-0805">Transcription regulation</keyword>
<evidence type="ECO:0000259" key="6">
    <source>
        <dbReference type="Pfam" id="PF08281"/>
    </source>
</evidence>
<dbReference type="GO" id="GO:0006352">
    <property type="term" value="P:DNA-templated transcription initiation"/>
    <property type="evidence" value="ECO:0007669"/>
    <property type="project" value="InterPro"/>
</dbReference>
<evidence type="ECO:0000256" key="4">
    <source>
        <dbReference type="ARBA" id="ARBA00023163"/>
    </source>
</evidence>
<dbReference type="Pfam" id="PF04542">
    <property type="entry name" value="Sigma70_r2"/>
    <property type="match status" value="1"/>
</dbReference>
<dbReference type="Gene3D" id="1.10.10.10">
    <property type="entry name" value="Winged helix-like DNA-binding domain superfamily/Winged helix DNA-binding domain"/>
    <property type="match status" value="1"/>
</dbReference>
<dbReference type="InterPro" id="IPR014284">
    <property type="entry name" value="RNA_pol_sigma-70_dom"/>
</dbReference>
<name>A0A4U2Z1W3_9BACI</name>
<dbReference type="Pfam" id="PF08281">
    <property type="entry name" value="Sigma70_r4_2"/>
    <property type="match status" value="1"/>
</dbReference>
<dbReference type="EMBL" id="SZPU01000040">
    <property type="protein sequence ID" value="TKI68096.1"/>
    <property type="molecule type" value="Genomic_DNA"/>
</dbReference>
<dbReference type="Gene3D" id="1.10.1740.10">
    <property type="match status" value="1"/>
</dbReference>